<accession>B6ISC5</accession>
<proteinExistence type="inferred from homology"/>
<evidence type="ECO:0000256" key="7">
    <source>
        <dbReference type="RuleBase" id="RU000481"/>
    </source>
</evidence>
<keyword evidence="3 7" id="KW-0032">Aminotransferase</keyword>
<evidence type="ECO:0000256" key="3">
    <source>
        <dbReference type="ARBA" id="ARBA00022576"/>
    </source>
</evidence>
<dbReference type="KEGG" id="rce:RC1_0933"/>
<dbReference type="InterPro" id="IPR015424">
    <property type="entry name" value="PyrdxlP-dep_Trfase"/>
</dbReference>
<sequence>MMLSSGVTPSRDDQHEKSGEGRADFRGQVLHGPGCWDPSRRGRVAPFMVMEVLRAANERQAAGGDVLHLEIGQPSTSAPRGVVAAAHAALDREAIGYTDAMGLPALRDGIARWYRDRYGVSVPAERIAVTTGSSCAFLLSFLAAFSPGDRVALAAPGYPAYRNILTSLDLVPVEIPAGPETRFQPTVEHLQALDRPVRGLIVASPSNPAGTMLAPAELKRLSDWCVENGVRLISDELYHGIDFGSVPPATALSFGDRALVINSFSKYFSMTGWRLGWMIVPPELLRAVECLAQSLFISPPALSQFAAIAAFDCTEELDGHVARYRRNRDRLIEELHGAGWTRLAPADGSFYLYADVSHLTDDSQILCRRLLAETGVAITPGVDFDRERGHRYVRLSFAGSEADVVEAGRRIRAWTP</sequence>
<evidence type="ECO:0000259" key="9">
    <source>
        <dbReference type="Pfam" id="PF00155"/>
    </source>
</evidence>
<dbReference type="STRING" id="414684.RC1_0933"/>
<dbReference type="GO" id="GO:0030170">
    <property type="term" value="F:pyridoxal phosphate binding"/>
    <property type="evidence" value="ECO:0007669"/>
    <property type="project" value="InterPro"/>
</dbReference>
<dbReference type="CDD" id="cd00609">
    <property type="entry name" value="AAT_like"/>
    <property type="match status" value="1"/>
</dbReference>
<evidence type="ECO:0000313" key="11">
    <source>
        <dbReference type="Proteomes" id="UP000001591"/>
    </source>
</evidence>
<evidence type="ECO:0000256" key="2">
    <source>
        <dbReference type="ARBA" id="ARBA00007441"/>
    </source>
</evidence>
<evidence type="ECO:0000313" key="10">
    <source>
        <dbReference type="EMBL" id="ACI98361.1"/>
    </source>
</evidence>
<dbReference type="InterPro" id="IPR050596">
    <property type="entry name" value="AspAT/PAT-like"/>
</dbReference>
<evidence type="ECO:0000256" key="4">
    <source>
        <dbReference type="ARBA" id="ARBA00022679"/>
    </source>
</evidence>
<comment type="cofactor">
    <cofactor evidence="1 7">
        <name>pyridoxal 5'-phosphate</name>
        <dbReference type="ChEBI" id="CHEBI:597326"/>
    </cofactor>
</comment>
<dbReference type="Proteomes" id="UP000001591">
    <property type="component" value="Chromosome"/>
</dbReference>
<dbReference type="HOGENOM" id="CLU_017584_4_3_5"/>
<keyword evidence="5" id="KW-0663">Pyridoxal phosphate</keyword>
<name>B6ISC5_RHOCS</name>
<dbReference type="InterPro" id="IPR004838">
    <property type="entry name" value="NHTrfase_class1_PyrdxlP-BS"/>
</dbReference>
<feature type="compositionally biased region" description="Basic and acidic residues" evidence="8">
    <location>
        <begin position="10"/>
        <end position="25"/>
    </location>
</feature>
<dbReference type="Pfam" id="PF00155">
    <property type="entry name" value="Aminotran_1_2"/>
    <property type="match status" value="1"/>
</dbReference>
<evidence type="ECO:0000256" key="1">
    <source>
        <dbReference type="ARBA" id="ARBA00001933"/>
    </source>
</evidence>
<evidence type="ECO:0000256" key="8">
    <source>
        <dbReference type="SAM" id="MobiDB-lite"/>
    </source>
</evidence>
<dbReference type="eggNOG" id="COG0436">
    <property type="taxonomic scope" value="Bacteria"/>
</dbReference>
<organism evidence="10 11">
    <name type="scientific">Rhodospirillum centenum (strain ATCC 51521 / SW)</name>
    <dbReference type="NCBI Taxonomy" id="414684"/>
    <lineage>
        <taxon>Bacteria</taxon>
        <taxon>Pseudomonadati</taxon>
        <taxon>Pseudomonadota</taxon>
        <taxon>Alphaproteobacteria</taxon>
        <taxon>Rhodospirillales</taxon>
        <taxon>Rhodospirillaceae</taxon>
        <taxon>Rhodospirillum</taxon>
    </lineage>
</organism>
<dbReference type="EC" id="2.6.1.-" evidence="7"/>
<dbReference type="AlphaFoldDB" id="B6ISC5"/>
<evidence type="ECO:0000256" key="6">
    <source>
        <dbReference type="ARBA" id="ARBA00049185"/>
    </source>
</evidence>
<reference evidence="10 11" key="1">
    <citation type="journal article" date="2010" name="BMC Genomics">
        <title>Metabolic flexibility revealed in the genome of the cyst-forming alpha-1 proteobacterium Rhodospirillum centenum.</title>
        <authorList>
            <person name="Lu Y.K."/>
            <person name="Marden J."/>
            <person name="Han M."/>
            <person name="Swingley W.D."/>
            <person name="Mastrian S.D."/>
            <person name="Chowdhury S.R."/>
            <person name="Hao J."/>
            <person name="Helmy T."/>
            <person name="Kim S."/>
            <person name="Kurdoglu A.A."/>
            <person name="Matthies H.J."/>
            <person name="Rollo D."/>
            <person name="Stothard P."/>
            <person name="Blankenship R.E."/>
            <person name="Bauer C.E."/>
            <person name="Touchman J.W."/>
        </authorList>
    </citation>
    <scope>NUCLEOTIDE SEQUENCE [LARGE SCALE GENOMIC DNA]</scope>
    <source>
        <strain evidence="11">ATCC 51521 / SW</strain>
    </source>
</reference>
<protein>
    <recommendedName>
        <fullName evidence="7">Aminotransferase</fullName>
        <ecNumber evidence="7">2.6.1.-</ecNumber>
    </recommendedName>
</protein>
<dbReference type="GO" id="GO:0004069">
    <property type="term" value="F:L-aspartate:2-oxoglutarate aminotransferase activity"/>
    <property type="evidence" value="ECO:0007669"/>
    <property type="project" value="UniProtKB-EC"/>
</dbReference>
<dbReference type="PROSITE" id="PS00105">
    <property type="entry name" value="AA_TRANSFER_CLASS_1"/>
    <property type="match status" value="1"/>
</dbReference>
<keyword evidence="11" id="KW-1185">Reference proteome</keyword>
<feature type="domain" description="Aminotransferase class I/classII large" evidence="9">
    <location>
        <begin position="65"/>
        <end position="409"/>
    </location>
</feature>
<dbReference type="PANTHER" id="PTHR46383:SF2">
    <property type="entry name" value="AMINOTRANSFERASE"/>
    <property type="match status" value="1"/>
</dbReference>
<comment type="catalytic activity">
    <reaction evidence="6">
        <text>L-aspartate + 2-oxoglutarate = oxaloacetate + L-glutamate</text>
        <dbReference type="Rhea" id="RHEA:21824"/>
        <dbReference type="ChEBI" id="CHEBI:16452"/>
        <dbReference type="ChEBI" id="CHEBI:16810"/>
        <dbReference type="ChEBI" id="CHEBI:29985"/>
        <dbReference type="ChEBI" id="CHEBI:29991"/>
        <dbReference type="EC" id="2.6.1.1"/>
    </reaction>
</comment>
<gene>
    <name evidence="10" type="ordered locus">RC1_0933</name>
</gene>
<dbReference type="GO" id="GO:0006520">
    <property type="term" value="P:amino acid metabolic process"/>
    <property type="evidence" value="ECO:0007669"/>
    <property type="project" value="InterPro"/>
</dbReference>
<dbReference type="EMBL" id="CP000613">
    <property type="protein sequence ID" value="ACI98361.1"/>
    <property type="molecule type" value="Genomic_DNA"/>
</dbReference>
<comment type="similarity">
    <text evidence="2 7">Belongs to the class-I pyridoxal-phosphate-dependent aminotransferase family.</text>
</comment>
<dbReference type="SUPFAM" id="SSF53383">
    <property type="entry name" value="PLP-dependent transferases"/>
    <property type="match status" value="1"/>
</dbReference>
<evidence type="ECO:0000256" key="5">
    <source>
        <dbReference type="ARBA" id="ARBA00022898"/>
    </source>
</evidence>
<keyword evidence="4 7" id="KW-0808">Transferase</keyword>
<feature type="region of interest" description="Disordered" evidence="8">
    <location>
        <begin position="1"/>
        <end position="32"/>
    </location>
</feature>
<dbReference type="PANTHER" id="PTHR46383">
    <property type="entry name" value="ASPARTATE AMINOTRANSFERASE"/>
    <property type="match status" value="1"/>
</dbReference>
<dbReference type="InterPro" id="IPR015421">
    <property type="entry name" value="PyrdxlP-dep_Trfase_major"/>
</dbReference>
<dbReference type="InterPro" id="IPR004839">
    <property type="entry name" value="Aminotransferase_I/II_large"/>
</dbReference>
<dbReference type="Gene3D" id="3.40.640.10">
    <property type="entry name" value="Type I PLP-dependent aspartate aminotransferase-like (Major domain)"/>
    <property type="match status" value="1"/>
</dbReference>